<evidence type="ECO:0000313" key="11">
    <source>
        <dbReference type="EMBL" id="KAF0740849.1"/>
    </source>
</evidence>
<feature type="chain" id="PRO_5026373369" description="Dolichyl-diphosphooligosaccharide--protein glycosyltransferase subunit 1" evidence="10">
    <location>
        <begin position="21"/>
        <end position="462"/>
    </location>
</feature>
<comment type="similarity">
    <text evidence="4 10">Belongs to the OST1 family.</text>
</comment>
<reference evidence="11 12" key="1">
    <citation type="submission" date="2019-07" db="EMBL/GenBank/DDBJ databases">
        <title>Genomics analysis of Aphanomyces spp. identifies a new class of oomycete effector associated with host adaptation.</title>
        <authorList>
            <person name="Gaulin E."/>
        </authorList>
    </citation>
    <scope>NUCLEOTIDE SEQUENCE [LARGE SCALE GENOMIC DNA]</scope>
    <source>
        <strain evidence="11 12">ATCC 201684</strain>
    </source>
</reference>
<evidence type="ECO:0000256" key="8">
    <source>
        <dbReference type="ARBA" id="ARBA00022989"/>
    </source>
</evidence>
<dbReference type="PANTHER" id="PTHR21049">
    <property type="entry name" value="RIBOPHORIN I"/>
    <property type="match status" value="1"/>
</dbReference>
<comment type="pathway">
    <text evidence="3 10">Protein modification; protein glycosylation.</text>
</comment>
<comment type="function">
    <text evidence="1 10">Subunit of the oligosaccharyl transferase (OST) complex that catalyzes the initial transfer of a defined glycan (Glc(3)Man(9)GlcNAc(2) in eukaryotes) from the lipid carrier dolichol-pyrophosphate to an asparagine residue within an Asn-X-Ser/Thr consensus motif in nascent polypeptide chains, the first step in protein N-glycosylation. N-glycosylation occurs cotranslationally and the complex associates with the Sec61 complex at the channel-forming translocon complex that mediates protein translocation across the endoplasmic reticulum (ER). All subunits are required for a maximal enzyme activity.</text>
</comment>
<dbReference type="GO" id="GO:0018279">
    <property type="term" value="P:protein N-linked glycosylation via asparagine"/>
    <property type="evidence" value="ECO:0007669"/>
    <property type="project" value="TreeGrafter"/>
</dbReference>
<evidence type="ECO:0000256" key="3">
    <source>
        <dbReference type="ARBA" id="ARBA00004922"/>
    </source>
</evidence>
<dbReference type="Proteomes" id="UP000481153">
    <property type="component" value="Unassembled WGS sequence"/>
</dbReference>
<keyword evidence="6 10" id="KW-0732">Signal</keyword>
<feature type="signal peptide" evidence="10">
    <location>
        <begin position="1"/>
        <end position="20"/>
    </location>
</feature>
<dbReference type="Pfam" id="PF04597">
    <property type="entry name" value="Ribophorin_I"/>
    <property type="match status" value="1"/>
</dbReference>
<evidence type="ECO:0000256" key="4">
    <source>
        <dbReference type="ARBA" id="ARBA00008905"/>
    </source>
</evidence>
<evidence type="ECO:0000256" key="9">
    <source>
        <dbReference type="ARBA" id="ARBA00023136"/>
    </source>
</evidence>
<keyword evidence="8 10" id="KW-1133">Transmembrane helix</keyword>
<keyword evidence="9 10" id="KW-0472">Membrane</keyword>
<keyword evidence="12" id="KW-1185">Reference proteome</keyword>
<feature type="transmembrane region" description="Helical" evidence="10">
    <location>
        <begin position="430"/>
        <end position="451"/>
    </location>
</feature>
<keyword evidence="7 10" id="KW-0256">Endoplasmic reticulum</keyword>
<gene>
    <name evidence="11" type="ORF">Ae201684_003739</name>
</gene>
<protein>
    <recommendedName>
        <fullName evidence="10">Dolichyl-diphosphooligosaccharide--protein glycosyltransferase subunit 1</fullName>
    </recommendedName>
</protein>
<evidence type="ECO:0000313" key="12">
    <source>
        <dbReference type="Proteomes" id="UP000481153"/>
    </source>
</evidence>
<comment type="subcellular location">
    <subcellularLocation>
        <location evidence="2 10">Endoplasmic reticulum membrane</location>
        <topology evidence="2 10">Single-pass type I membrane protein</topology>
    </subcellularLocation>
</comment>
<dbReference type="AlphaFoldDB" id="A0A6G0XL06"/>
<evidence type="ECO:0000256" key="1">
    <source>
        <dbReference type="ARBA" id="ARBA00002791"/>
    </source>
</evidence>
<evidence type="ECO:0000256" key="5">
    <source>
        <dbReference type="ARBA" id="ARBA00022692"/>
    </source>
</evidence>
<evidence type="ECO:0000256" key="7">
    <source>
        <dbReference type="ARBA" id="ARBA00022824"/>
    </source>
</evidence>
<comment type="subunit">
    <text evidence="10">Component of the oligosaccharyltransferase (OST) complex.</text>
</comment>
<dbReference type="EMBL" id="VJMJ01000042">
    <property type="protein sequence ID" value="KAF0740849.1"/>
    <property type="molecule type" value="Genomic_DNA"/>
</dbReference>
<keyword evidence="5 10" id="KW-0812">Transmembrane</keyword>
<accession>A0A6G0XL06</accession>
<dbReference type="GO" id="GO:0008250">
    <property type="term" value="C:oligosaccharyltransferase complex"/>
    <property type="evidence" value="ECO:0007669"/>
    <property type="project" value="UniProtKB-UniRule"/>
</dbReference>
<sequence length="462" mass="51969">MIRTQVEALVIALLCLHARALIVNTAVKRTFHLTKHIVVQVDEVTFKDDENDIDSYAVVVPLYLNVRLAYLTAKSDKNAPYTVVPDTVDSTHDVQLYNVKLKSPVPRGVEAYLKLTAYYTRVLTPYPAAIKQTEDQLVVFHAPHLFVTPYSTTVQTTQVKLPSSTQIESHAILQPTVVEGSLLTYGPYDTVVDAYAALESPSSLSVHFKHNGPFITMTSLVKEIEVSMWGRISTEEVVDLKHTGAALLGGFSRFDYAEKQTQSASFRTLHAFLPKEATNIYYRDEIGNVTTSTVRRRASRTELDLEARYPLFGGWKTQYYMGYAIPASSALFRQDDKFRLEMDFGSCVQDAAVDELTLKVILPEGATNIDVQLPYEASVERTTRQSYLDAPDIGRPVVIIKKSNVVPAHNAIPFTITFDFPSSYFYREPALLIAGYFTFFVLAMVLFRLDFSLDRKTKPKNE</sequence>
<dbReference type="InterPro" id="IPR007676">
    <property type="entry name" value="Ribophorin_I"/>
</dbReference>
<evidence type="ECO:0000256" key="2">
    <source>
        <dbReference type="ARBA" id="ARBA00004115"/>
    </source>
</evidence>
<proteinExistence type="inferred from homology"/>
<evidence type="ECO:0000256" key="10">
    <source>
        <dbReference type="RuleBase" id="RU361143"/>
    </source>
</evidence>
<organism evidence="11 12">
    <name type="scientific">Aphanomyces euteiches</name>
    <dbReference type="NCBI Taxonomy" id="100861"/>
    <lineage>
        <taxon>Eukaryota</taxon>
        <taxon>Sar</taxon>
        <taxon>Stramenopiles</taxon>
        <taxon>Oomycota</taxon>
        <taxon>Saprolegniomycetes</taxon>
        <taxon>Saprolegniales</taxon>
        <taxon>Verrucalvaceae</taxon>
        <taxon>Aphanomyces</taxon>
    </lineage>
</organism>
<name>A0A6G0XL06_9STRA</name>
<comment type="caution">
    <text evidence="11">The sequence shown here is derived from an EMBL/GenBank/DDBJ whole genome shotgun (WGS) entry which is preliminary data.</text>
</comment>
<dbReference type="VEuPathDB" id="FungiDB:AeMF1_000263"/>
<dbReference type="UniPathway" id="UPA00378"/>
<dbReference type="PANTHER" id="PTHR21049:SF0">
    <property type="entry name" value="DOLICHYL-DIPHOSPHOOLIGOSACCHARIDE--PROTEIN GLYCOSYLTRANSFERASE SUBUNIT 1"/>
    <property type="match status" value="1"/>
</dbReference>
<evidence type="ECO:0000256" key="6">
    <source>
        <dbReference type="ARBA" id="ARBA00022729"/>
    </source>
</evidence>